<evidence type="ECO:0000256" key="8">
    <source>
        <dbReference type="RuleBase" id="RU363041"/>
    </source>
</evidence>
<evidence type="ECO:0000256" key="5">
    <source>
        <dbReference type="ARBA" id="ARBA00022692"/>
    </source>
</evidence>
<evidence type="ECO:0000256" key="6">
    <source>
        <dbReference type="ARBA" id="ARBA00022989"/>
    </source>
</evidence>
<organism evidence="9 10">
    <name type="scientific">Thalassobellus suaedae</name>
    <dbReference type="NCBI Taxonomy" id="3074124"/>
    <lineage>
        <taxon>Bacteria</taxon>
        <taxon>Pseudomonadati</taxon>
        <taxon>Bacteroidota</taxon>
        <taxon>Flavobacteriia</taxon>
        <taxon>Flavobacteriales</taxon>
        <taxon>Flavobacteriaceae</taxon>
        <taxon>Thalassobellus</taxon>
    </lineage>
</organism>
<gene>
    <name evidence="9" type="ORF">RHP49_10670</name>
</gene>
<dbReference type="Pfam" id="PF01925">
    <property type="entry name" value="TauE"/>
    <property type="match status" value="1"/>
</dbReference>
<keyword evidence="3" id="KW-0813">Transport</keyword>
<evidence type="ECO:0000256" key="7">
    <source>
        <dbReference type="ARBA" id="ARBA00023136"/>
    </source>
</evidence>
<evidence type="ECO:0000313" key="10">
    <source>
        <dbReference type="Proteomes" id="UP001303407"/>
    </source>
</evidence>
<dbReference type="PANTHER" id="PTHR30269:SF37">
    <property type="entry name" value="MEMBRANE TRANSPORTER PROTEIN"/>
    <property type="match status" value="1"/>
</dbReference>
<dbReference type="InterPro" id="IPR052017">
    <property type="entry name" value="TSUP"/>
</dbReference>
<dbReference type="Proteomes" id="UP001303407">
    <property type="component" value="Chromosome"/>
</dbReference>
<feature type="transmembrane region" description="Helical" evidence="8">
    <location>
        <begin position="176"/>
        <end position="196"/>
    </location>
</feature>
<feature type="transmembrane region" description="Helical" evidence="8">
    <location>
        <begin position="105"/>
        <end position="128"/>
    </location>
</feature>
<feature type="transmembrane region" description="Helical" evidence="8">
    <location>
        <begin position="72"/>
        <end position="93"/>
    </location>
</feature>
<comment type="similarity">
    <text evidence="2 8">Belongs to the 4-toluene sulfonate uptake permease (TSUP) (TC 2.A.102) family.</text>
</comment>
<dbReference type="PANTHER" id="PTHR30269">
    <property type="entry name" value="TRANSMEMBRANE PROTEIN YFCA"/>
    <property type="match status" value="1"/>
</dbReference>
<feature type="transmembrane region" description="Helical" evidence="8">
    <location>
        <begin position="31"/>
        <end position="51"/>
    </location>
</feature>
<comment type="subcellular location">
    <subcellularLocation>
        <location evidence="1 8">Cell membrane</location>
        <topology evidence="1 8">Multi-pass membrane protein</topology>
    </subcellularLocation>
</comment>
<feature type="transmembrane region" description="Helical" evidence="8">
    <location>
        <begin position="140"/>
        <end position="156"/>
    </location>
</feature>
<evidence type="ECO:0000256" key="1">
    <source>
        <dbReference type="ARBA" id="ARBA00004651"/>
    </source>
</evidence>
<accession>A0ABY9Y0I3</accession>
<keyword evidence="7 8" id="KW-0472">Membrane</keyword>
<proteinExistence type="inferred from homology"/>
<reference evidence="9 10" key="1">
    <citation type="submission" date="2023-09" db="EMBL/GenBank/DDBJ databases">
        <title>Thalassobella suaedae gen. nov., sp. nov., a marine bacterium of the family Flavobacteriaceae isolated from a halophyte Suaeda japonica.</title>
        <authorList>
            <person name="Lee S.Y."/>
            <person name="Hwang C.Y."/>
        </authorList>
    </citation>
    <scope>NUCLEOTIDE SEQUENCE [LARGE SCALE GENOMIC DNA]</scope>
    <source>
        <strain evidence="9 10">HL-DH10</strain>
    </source>
</reference>
<evidence type="ECO:0000256" key="4">
    <source>
        <dbReference type="ARBA" id="ARBA00022475"/>
    </source>
</evidence>
<keyword evidence="5 8" id="KW-0812">Transmembrane</keyword>
<name>A0ABY9Y0I3_9FLAO</name>
<feature type="transmembrane region" description="Helical" evidence="8">
    <location>
        <begin position="208"/>
        <end position="224"/>
    </location>
</feature>
<protein>
    <recommendedName>
        <fullName evidence="8">Probable membrane transporter protein</fullName>
    </recommendedName>
</protein>
<dbReference type="InterPro" id="IPR002781">
    <property type="entry name" value="TM_pro_TauE-like"/>
</dbReference>
<keyword evidence="10" id="KW-1185">Reference proteome</keyword>
<evidence type="ECO:0000256" key="2">
    <source>
        <dbReference type="ARBA" id="ARBA00009142"/>
    </source>
</evidence>
<evidence type="ECO:0000313" key="9">
    <source>
        <dbReference type="EMBL" id="WNH11369.1"/>
    </source>
</evidence>
<dbReference type="EMBL" id="CP134536">
    <property type="protein sequence ID" value="WNH11369.1"/>
    <property type="molecule type" value="Genomic_DNA"/>
</dbReference>
<feature type="transmembrane region" description="Helical" evidence="8">
    <location>
        <begin position="236"/>
        <end position="256"/>
    </location>
</feature>
<dbReference type="RefSeq" id="WP_415861348.1">
    <property type="nucleotide sequence ID" value="NZ_CP134536.1"/>
</dbReference>
<keyword evidence="6 8" id="KW-1133">Transmembrane helix</keyword>
<keyword evidence="4 8" id="KW-1003">Cell membrane</keyword>
<sequence>MEIFIIAFVALVASLLTFFSGFGLGTILTPVLVVFFPVEVAIALTGIVHLLNNFFKIGLIGKQINWQVGIKFGSTAIIGAFIGAKLLLMFSSNSPLYTYTINDKLFSITIIKLIISALMIVFALFEVVPTLKNIQFSENKLYAGGLISGFFGGLSGNQGALRSMFLIRSGLTKESFIATGILIACFVDLTRLSVYFSRLSSVNIEDNLTVLITAVSSAFIGAYIGRKLLKKVTLNFVQWTVTIMIILLAIGLGTGLI</sequence>
<evidence type="ECO:0000256" key="3">
    <source>
        <dbReference type="ARBA" id="ARBA00022448"/>
    </source>
</evidence>